<dbReference type="AlphaFoldDB" id="K1X627"/>
<protein>
    <submittedName>
        <fullName evidence="1">Uncharacterized protein</fullName>
    </submittedName>
</protein>
<organism evidence="1">
    <name type="scientific">uncultured bacterium</name>
    <name type="common">gcode 4</name>
    <dbReference type="NCBI Taxonomy" id="1234023"/>
    <lineage>
        <taxon>Bacteria</taxon>
        <taxon>environmental samples</taxon>
    </lineage>
</organism>
<dbReference type="EMBL" id="AMFJ01036011">
    <property type="protein sequence ID" value="EKD25670.1"/>
    <property type="molecule type" value="Genomic_DNA"/>
</dbReference>
<sequence>MNIHFLHKKKRVDRKDSKLDINCNRFFTILNKMLISVDIVVNICLSKCANILFETIVLYIINPQRIIVFTADIKITGTFRRHFLRYFLWPSPSQSAYCFLELIIFGDAGLNNAELRCELVAFHLGGRSSHLPAKVLGLFLRVNYFRGCGTRTRGLLVPNQAL</sequence>
<reference evidence="1" key="1">
    <citation type="journal article" date="2012" name="Science">
        <title>Fermentation, hydrogen, and sulfur metabolism in multiple uncultivated bacterial phyla.</title>
        <authorList>
            <person name="Wrighton K.C."/>
            <person name="Thomas B.C."/>
            <person name="Sharon I."/>
            <person name="Miller C.S."/>
            <person name="Castelle C.J."/>
            <person name="VerBerkmoes N.C."/>
            <person name="Wilkins M.J."/>
            <person name="Hettich R.L."/>
            <person name="Lipton M.S."/>
            <person name="Williams K.H."/>
            <person name="Long P.E."/>
            <person name="Banfield J.F."/>
        </authorList>
    </citation>
    <scope>NUCLEOTIDE SEQUENCE [LARGE SCALE GENOMIC DNA]</scope>
</reference>
<name>K1X627_9BACT</name>
<evidence type="ECO:0000313" key="1">
    <source>
        <dbReference type="EMBL" id="EKD25670.1"/>
    </source>
</evidence>
<gene>
    <name evidence="1" type="ORF">ACD_80C00004G0002</name>
</gene>
<comment type="caution">
    <text evidence="1">The sequence shown here is derived from an EMBL/GenBank/DDBJ whole genome shotgun (WGS) entry which is preliminary data.</text>
</comment>
<proteinExistence type="predicted"/>
<accession>K1X627</accession>